<name>A0A3B0ML84_THEAN</name>
<accession>A0A3B0ML84</accession>
<dbReference type="AlphaFoldDB" id="A0A3B0ML84"/>
<sequence>MNGIQIASSIVRGELDDLCPENIIKCKIVKKVGSKRVKLSQELGDLDLERQYTLYKPFNNDLELAKLYVNESPMCVEIFSLFESNNLIVKTKAISMLLFILSNFSNLYTNFYNNLNNENNLSSSSDESSEDGLENNINDSDGNFELSKKVKLVEKILKLYKEKIDEIFVNDDVIINYSLKLLLECVKCVDLDALTEFLLNFNFFKYLTKCHIFTPSCNLTLINSLNTDESAVTGEISSDTDLYHENGKLKLCIILLLGLKGVNVLRKDLINIIVSHLKSEQLTTQFLLVRLLVKILNNLNEVELDEFTDKLFNNINNVIIILYKELGTEFCTKMTKEELDDILKDFIKFIHKYSDLCVRLVLKYDIKTFKVVSTSLYTLNNEAYKSYVNSLKLPSNTDVGLFLDIVEEFYDNTNELPNCFNKVVINKLLTNNVPIINKLIKLLIKVNSLPDLQLLLKLINHNTNSDNTVNGVDADGVNSSKSVDLSGLLELLSRFDGVKSIFDPLKLFKYPSISSNYEIVNEFFTHKTDVGVSRESDGRIEDRLELDRSLMKCIYNLSVKDNIIINKLQNKCLSILLQRYIQTLNYSTDYNCQLLEFIKSILNNVIDSDLTEIYITNLTGKNITNLFIILYNLLLTLNIQLLYQNNSSNRSNQLSDVSTNPFVADDMKGEYSCVGCVLKCYFKGDLYLLMLLVLLIQLKLKVHGTKVRCVKCNGTSVNMVKSISDNKSYEKCNDWENVMENYILKVLANVLTIPCETSKQLCTILTHYDIQIEPIEYKLKIEHAVETNSQQTAGTDDTVNTFDNTDATNNVNVEVNVLNKQMLQSLIDDKIDKTSLVKCAKQLNTPHTKYFIQTLIYTHQISIS</sequence>
<reference evidence="1" key="1">
    <citation type="submission" date="2018-07" db="EMBL/GenBank/DDBJ databases">
        <authorList>
            <person name="Quirk P.G."/>
            <person name="Krulwich T.A."/>
        </authorList>
    </citation>
    <scope>NUCLEOTIDE SEQUENCE</scope>
    <source>
        <strain evidence="1">Anand</strain>
    </source>
</reference>
<organism evidence="1">
    <name type="scientific">Theileria annulata</name>
    <dbReference type="NCBI Taxonomy" id="5874"/>
    <lineage>
        <taxon>Eukaryota</taxon>
        <taxon>Sar</taxon>
        <taxon>Alveolata</taxon>
        <taxon>Apicomplexa</taxon>
        <taxon>Aconoidasida</taxon>
        <taxon>Piroplasmida</taxon>
        <taxon>Theileriidae</taxon>
        <taxon>Theileria</taxon>
    </lineage>
</organism>
<evidence type="ECO:0000313" key="1">
    <source>
        <dbReference type="EMBL" id="SVP90827.1"/>
    </source>
</evidence>
<dbReference type="EMBL" id="UIVT01000002">
    <property type="protein sequence ID" value="SVP90827.1"/>
    <property type="molecule type" value="Genomic_DNA"/>
</dbReference>
<protein>
    <submittedName>
        <fullName evidence="1">Uncharacterized protein</fullName>
    </submittedName>
</protein>
<gene>
    <name evidence="1" type="ORF">TAT_000153800</name>
    <name evidence="2" type="ORF">TAV_000153900</name>
</gene>
<dbReference type="EMBL" id="UIVS01000002">
    <property type="protein sequence ID" value="SVP91370.1"/>
    <property type="molecule type" value="Genomic_DNA"/>
</dbReference>
<dbReference type="VEuPathDB" id="PiroplasmaDB:TA14245"/>
<proteinExistence type="predicted"/>
<evidence type="ECO:0000313" key="2">
    <source>
        <dbReference type="EMBL" id="SVP91370.1"/>
    </source>
</evidence>